<dbReference type="OrthoDB" id="9813152at2"/>
<comment type="caution">
    <text evidence="3">The sequence shown here is derived from an EMBL/GenBank/DDBJ whole genome shotgun (WGS) entry which is preliminary data.</text>
</comment>
<dbReference type="SUPFAM" id="SSF47413">
    <property type="entry name" value="lambda repressor-like DNA-binding domains"/>
    <property type="match status" value="1"/>
</dbReference>
<dbReference type="Gene3D" id="1.10.260.40">
    <property type="entry name" value="lambda repressor-like DNA-binding domains"/>
    <property type="match status" value="1"/>
</dbReference>
<keyword evidence="1" id="KW-0238">DNA-binding</keyword>
<dbReference type="GO" id="GO:0003677">
    <property type="term" value="F:DNA binding"/>
    <property type="evidence" value="ECO:0007669"/>
    <property type="project" value="UniProtKB-KW"/>
</dbReference>
<reference evidence="3 4" key="1">
    <citation type="submission" date="2018-04" db="EMBL/GenBank/DDBJ databases">
        <title>Genomic Encyclopedia of Archaeal and Bacterial Type Strains, Phase II (KMG-II): from individual species to whole genera.</title>
        <authorList>
            <person name="Goeker M."/>
        </authorList>
    </citation>
    <scope>NUCLEOTIDE SEQUENCE [LARGE SCALE GENOMIC DNA]</scope>
    <source>
        <strain evidence="3 4">DSM 18806</strain>
    </source>
</reference>
<dbReference type="InterPro" id="IPR010982">
    <property type="entry name" value="Lambda_DNA-bd_dom_sf"/>
</dbReference>
<evidence type="ECO:0000313" key="3">
    <source>
        <dbReference type="EMBL" id="PTQ83808.1"/>
    </source>
</evidence>
<gene>
    <name evidence="3" type="ORF">C8U37_11277</name>
</gene>
<feature type="domain" description="HTH cro/C1-type" evidence="2">
    <location>
        <begin position="30"/>
        <end position="83"/>
    </location>
</feature>
<dbReference type="SMART" id="SM00530">
    <property type="entry name" value="HTH_XRE"/>
    <property type="match status" value="1"/>
</dbReference>
<protein>
    <submittedName>
        <fullName evidence="3">Helix-turn-helix protein</fullName>
    </submittedName>
</protein>
<evidence type="ECO:0000313" key="4">
    <source>
        <dbReference type="Proteomes" id="UP000244161"/>
    </source>
</evidence>
<evidence type="ECO:0000259" key="2">
    <source>
        <dbReference type="PROSITE" id="PS50943"/>
    </source>
</evidence>
<dbReference type="PROSITE" id="PS50943">
    <property type="entry name" value="HTH_CROC1"/>
    <property type="match status" value="1"/>
</dbReference>
<sequence>MANFFEKYTQIVGQDKVSDILREGELIGQIKSRRKEKKMSQADLAKLIEVPKSTIGRIEAGLTSPRTDTLLKISRALDIALVIDGRERQNDLSEK</sequence>
<name>A0A2T5IJ17_9LACT</name>
<dbReference type="EMBL" id="QAOM01000012">
    <property type="protein sequence ID" value="PTQ83808.1"/>
    <property type="molecule type" value="Genomic_DNA"/>
</dbReference>
<keyword evidence="4" id="KW-1185">Reference proteome</keyword>
<dbReference type="InterPro" id="IPR001387">
    <property type="entry name" value="Cro/C1-type_HTH"/>
</dbReference>
<dbReference type="RefSeq" id="WP_108033008.1">
    <property type="nucleotide sequence ID" value="NZ_QAOM01000012.1"/>
</dbReference>
<evidence type="ECO:0000256" key="1">
    <source>
        <dbReference type="ARBA" id="ARBA00023125"/>
    </source>
</evidence>
<accession>A0A2T5IJ17</accession>
<dbReference type="AlphaFoldDB" id="A0A2T5IJ17"/>
<dbReference type="PANTHER" id="PTHR46558">
    <property type="entry name" value="TRACRIPTIONAL REGULATORY PROTEIN-RELATED-RELATED"/>
    <property type="match status" value="1"/>
</dbReference>
<proteinExistence type="predicted"/>
<dbReference type="CDD" id="cd00093">
    <property type="entry name" value="HTH_XRE"/>
    <property type="match status" value="1"/>
</dbReference>
<organism evidence="3 4">
    <name type="scientific">Trichococcus patagoniensis</name>
    <dbReference type="NCBI Taxonomy" id="382641"/>
    <lineage>
        <taxon>Bacteria</taxon>
        <taxon>Bacillati</taxon>
        <taxon>Bacillota</taxon>
        <taxon>Bacilli</taxon>
        <taxon>Lactobacillales</taxon>
        <taxon>Carnobacteriaceae</taxon>
        <taxon>Trichococcus</taxon>
    </lineage>
</organism>
<dbReference type="Pfam" id="PF01381">
    <property type="entry name" value="HTH_3"/>
    <property type="match status" value="1"/>
</dbReference>
<dbReference type="Proteomes" id="UP000244161">
    <property type="component" value="Unassembled WGS sequence"/>
</dbReference>
<dbReference type="PANTHER" id="PTHR46558:SF4">
    <property type="entry name" value="DNA-BIDING PHAGE PROTEIN"/>
    <property type="match status" value="1"/>
</dbReference>